<reference evidence="1 2" key="1">
    <citation type="journal article" date="2017" name="Genome Biol. Evol.">
        <title>Phytophthora megakarya and P. palmivora, closely related causal agents of cacao black pod rot, underwent increases in genome sizes and gene numbers by different mechanisms.</title>
        <authorList>
            <person name="Ali S.S."/>
            <person name="Shao J."/>
            <person name="Lary D.J."/>
            <person name="Kronmiller B."/>
            <person name="Shen D."/>
            <person name="Strem M.D."/>
            <person name="Amoako-Attah I."/>
            <person name="Akrofi A.Y."/>
            <person name="Begoude B.A."/>
            <person name="Ten Hoopen G.M."/>
            <person name="Coulibaly K."/>
            <person name="Kebe B.I."/>
            <person name="Melnick R.L."/>
            <person name="Guiltinan M.J."/>
            <person name="Tyler B.M."/>
            <person name="Meinhardt L.W."/>
            <person name="Bailey B.A."/>
        </authorList>
    </citation>
    <scope>NUCLEOTIDE SEQUENCE [LARGE SCALE GENOMIC DNA]</scope>
    <source>
        <strain evidence="2">sbr112.9</strain>
    </source>
</reference>
<keyword evidence="1" id="KW-0378">Hydrolase</keyword>
<keyword evidence="1" id="KW-0645">Protease</keyword>
<dbReference type="Proteomes" id="UP000237271">
    <property type="component" value="Unassembled WGS sequence"/>
</dbReference>
<dbReference type="OrthoDB" id="108785at2759"/>
<organism evidence="1 2">
    <name type="scientific">Phytophthora palmivora</name>
    <dbReference type="NCBI Taxonomy" id="4796"/>
    <lineage>
        <taxon>Eukaryota</taxon>
        <taxon>Sar</taxon>
        <taxon>Stramenopiles</taxon>
        <taxon>Oomycota</taxon>
        <taxon>Peronosporomycetes</taxon>
        <taxon>Peronosporales</taxon>
        <taxon>Peronosporaceae</taxon>
        <taxon>Phytophthora</taxon>
    </lineage>
</organism>
<accession>A0A2P4XDD0</accession>
<comment type="caution">
    <text evidence="1">The sequence shown here is derived from an EMBL/GenBank/DDBJ whole genome shotgun (WGS) entry which is preliminary data.</text>
</comment>
<dbReference type="GO" id="GO:0008233">
    <property type="term" value="F:peptidase activity"/>
    <property type="evidence" value="ECO:0007669"/>
    <property type="project" value="UniProtKB-KW"/>
</dbReference>
<gene>
    <name evidence="1" type="ORF">PHPALM_21039</name>
</gene>
<protein>
    <submittedName>
        <fullName evidence="1">Cysteine protease family C48</fullName>
    </submittedName>
</protein>
<dbReference type="EMBL" id="NCKW01011417">
    <property type="protein sequence ID" value="POM63544.1"/>
    <property type="molecule type" value="Genomic_DNA"/>
</dbReference>
<proteinExistence type="predicted"/>
<dbReference type="GO" id="GO:0006508">
    <property type="term" value="P:proteolysis"/>
    <property type="evidence" value="ECO:0007669"/>
    <property type="project" value="UniProtKB-KW"/>
</dbReference>
<name>A0A2P4XDD0_9STRA</name>
<keyword evidence="2" id="KW-1185">Reference proteome</keyword>
<sequence>MRAAGVFLGQYKNNSTTMIPPPKDSKTKRLLIYLQVRFTGRIITVEAIVSAVVARKFTLQPINLGGQEEQEASAERSRSYHWALTVKDYTTCDVKETIQKDSNNCGVYICFFFWSCVNKDVLSEQLP</sequence>
<dbReference type="AlphaFoldDB" id="A0A2P4XDD0"/>
<evidence type="ECO:0000313" key="1">
    <source>
        <dbReference type="EMBL" id="POM63544.1"/>
    </source>
</evidence>
<evidence type="ECO:0000313" key="2">
    <source>
        <dbReference type="Proteomes" id="UP000237271"/>
    </source>
</evidence>